<dbReference type="Pfam" id="PF09990">
    <property type="entry name" value="DUF2231"/>
    <property type="match status" value="1"/>
</dbReference>
<keyword evidence="4" id="KW-1185">Reference proteome</keyword>
<gene>
    <name evidence="3" type="ordered locus">PHZ_c2903</name>
</gene>
<evidence type="ECO:0000259" key="2">
    <source>
        <dbReference type="Pfam" id="PF09990"/>
    </source>
</evidence>
<dbReference type="KEGG" id="pzu:PHZ_c2903"/>
<evidence type="ECO:0000313" key="4">
    <source>
        <dbReference type="Proteomes" id="UP000001868"/>
    </source>
</evidence>
<dbReference type="eggNOG" id="COG4244">
    <property type="taxonomic scope" value="Bacteria"/>
</dbReference>
<organism evidence="3 4">
    <name type="scientific">Phenylobacterium zucineum (strain HLK1)</name>
    <dbReference type="NCBI Taxonomy" id="450851"/>
    <lineage>
        <taxon>Bacteria</taxon>
        <taxon>Pseudomonadati</taxon>
        <taxon>Pseudomonadota</taxon>
        <taxon>Alphaproteobacteria</taxon>
        <taxon>Caulobacterales</taxon>
        <taxon>Caulobacteraceae</taxon>
        <taxon>Phenylobacterium</taxon>
    </lineage>
</organism>
<evidence type="ECO:0000313" key="3">
    <source>
        <dbReference type="EMBL" id="ACG79312.1"/>
    </source>
</evidence>
<feature type="transmembrane region" description="Helical" evidence="1">
    <location>
        <begin position="111"/>
        <end position="133"/>
    </location>
</feature>
<sequence length="148" mass="16155">MVAVPDPSRAASPLHAMLLAWTFPLYLGGLVADIAYARTYEIQWLNFAAWLIAGAMVFTGLALAWSLFEAFRRSFRDRRTLIVLLLVAAMFVVGLLASFQHARDAWGAMPGGLVLSLVVTLLSAAAAVVLILAPRPTHHRASREEIRA</sequence>
<evidence type="ECO:0000256" key="1">
    <source>
        <dbReference type="SAM" id="Phobius"/>
    </source>
</evidence>
<keyword evidence="1" id="KW-1133">Transmembrane helix</keyword>
<feature type="transmembrane region" description="Helical" evidence="1">
    <location>
        <begin position="48"/>
        <end position="68"/>
    </location>
</feature>
<dbReference type="HOGENOM" id="CLU_107155_4_0_5"/>
<dbReference type="RefSeq" id="WP_012523450.1">
    <property type="nucleotide sequence ID" value="NC_011144.1"/>
</dbReference>
<reference evidence="3 4" key="1">
    <citation type="journal article" date="2008" name="BMC Genomics">
        <title>Complete genome of Phenylobacterium zucineum - a novel facultative intracellular bacterium isolated from human erythroleukemia cell line K562.</title>
        <authorList>
            <person name="Luo Y."/>
            <person name="Xu X."/>
            <person name="Ding Z."/>
            <person name="Liu Z."/>
            <person name="Zhang B."/>
            <person name="Yan Z."/>
            <person name="Sun J."/>
            <person name="Hu S."/>
            <person name="Hu X."/>
        </authorList>
    </citation>
    <scope>NUCLEOTIDE SEQUENCE [LARGE SCALE GENOMIC DNA]</scope>
    <source>
        <strain evidence="3 4">HLK1</strain>
    </source>
</reference>
<name>B4R8U7_PHEZH</name>
<dbReference type="AlphaFoldDB" id="B4R8U7"/>
<feature type="transmembrane region" description="Helical" evidence="1">
    <location>
        <begin position="18"/>
        <end position="36"/>
    </location>
</feature>
<feature type="domain" description="DUF2231" evidence="2">
    <location>
        <begin position="12"/>
        <end position="124"/>
    </location>
</feature>
<keyword evidence="1" id="KW-0812">Transmembrane</keyword>
<dbReference type="Proteomes" id="UP000001868">
    <property type="component" value="Chromosome"/>
</dbReference>
<proteinExistence type="predicted"/>
<accession>B4R8U7</accession>
<protein>
    <recommendedName>
        <fullName evidence="2">DUF2231 domain-containing protein</fullName>
    </recommendedName>
</protein>
<feature type="transmembrane region" description="Helical" evidence="1">
    <location>
        <begin position="80"/>
        <end position="99"/>
    </location>
</feature>
<dbReference type="InterPro" id="IPR019251">
    <property type="entry name" value="DUF2231_TM"/>
</dbReference>
<keyword evidence="1" id="KW-0472">Membrane</keyword>
<dbReference type="EMBL" id="CP000747">
    <property type="protein sequence ID" value="ACG79312.1"/>
    <property type="molecule type" value="Genomic_DNA"/>
</dbReference>